<feature type="compositionally biased region" description="Polar residues" evidence="7">
    <location>
        <begin position="1052"/>
        <end position="1062"/>
    </location>
</feature>
<keyword evidence="3" id="KW-0547">Nucleotide-binding</keyword>
<keyword evidence="5 8" id="KW-1133">Transmembrane helix</keyword>
<feature type="transmembrane region" description="Helical" evidence="8">
    <location>
        <begin position="107"/>
        <end position="129"/>
    </location>
</feature>
<dbReference type="PANTHER" id="PTHR19229">
    <property type="entry name" value="ATP-BINDING CASSETTE TRANSPORTER SUBFAMILY A ABCA"/>
    <property type="match status" value="1"/>
</dbReference>
<keyword evidence="6 8" id="KW-0472">Membrane</keyword>
<keyword evidence="2 8" id="KW-0812">Transmembrane</keyword>
<keyword evidence="11" id="KW-1185">Reference proteome</keyword>
<dbReference type="FunFam" id="3.40.50.300:FF:000327">
    <property type="entry name" value="ATP-binding cassette sub-family A member 3"/>
    <property type="match status" value="1"/>
</dbReference>
<dbReference type="PROSITE" id="PS50893">
    <property type="entry name" value="ABC_TRANSPORTER_2"/>
    <property type="match status" value="1"/>
</dbReference>
<reference evidence="10" key="1">
    <citation type="submission" date="2023-03" db="EMBL/GenBank/DDBJ databases">
        <authorList>
            <person name="Steffen K."/>
            <person name="Cardenas P."/>
        </authorList>
    </citation>
    <scope>NUCLEOTIDE SEQUENCE</scope>
</reference>
<feature type="domain" description="ABC transporter" evidence="9">
    <location>
        <begin position="784"/>
        <end position="1024"/>
    </location>
</feature>
<evidence type="ECO:0000256" key="4">
    <source>
        <dbReference type="ARBA" id="ARBA00022840"/>
    </source>
</evidence>
<dbReference type="AlphaFoldDB" id="A0AA35RJ53"/>
<evidence type="ECO:0000256" key="8">
    <source>
        <dbReference type="SAM" id="Phobius"/>
    </source>
</evidence>
<organism evidence="10 11">
    <name type="scientific">Geodia barretti</name>
    <name type="common">Barrett's horny sponge</name>
    <dbReference type="NCBI Taxonomy" id="519541"/>
    <lineage>
        <taxon>Eukaryota</taxon>
        <taxon>Metazoa</taxon>
        <taxon>Porifera</taxon>
        <taxon>Demospongiae</taxon>
        <taxon>Heteroscleromorpha</taxon>
        <taxon>Tetractinellida</taxon>
        <taxon>Astrophorina</taxon>
        <taxon>Geodiidae</taxon>
        <taxon>Geodia</taxon>
    </lineage>
</organism>
<feature type="transmembrane region" description="Helical" evidence="8">
    <location>
        <begin position="646"/>
        <end position="668"/>
    </location>
</feature>
<proteinExistence type="predicted"/>
<feature type="transmembrane region" description="Helical" evidence="8">
    <location>
        <begin position="502"/>
        <end position="528"/>
    </location>
</feature>
<evidence type="ECO:0000256" key="5">
    <source>
        <dbReference type="ARBA" id="ARBA00022989"/>
    </source>
</evidence>
<dbReference type="SUPFAM" id="SSF52540">
    <property type="entry name" value="P-loop containing nucleoside triphosphate hydrolases"/>
    <property type="match status" value="1"/>
</dbReference>
<dbReference type="SMART" id="SM00382">
    <property type="entry name" value="AAA"/>
    <property type="match status" value="1"/>
</dbReference>
<evidence type="ECO:0000256" key="2">
    <source>
        <dbReference type="ARBA" id="ARBA00022692"/>
    </source>
</evidence>
<evidence type="ECO:0000256" key="1">
    <source>
        <dbReference type="ARBA" id="ARBA00004141"/>
    </source>
</evidence>
<evidence type="ECO:0000256" key="7">
    <source>
        <dbReference type="SAM" id="MobiDB-lite"/>
    </source>
</evidence>
<feature type="transmembrane region" description="Helical" evidence="8">
    <location>
        <begin position="587"/>
        <end position="610"/>
    </location>
</feature>
<evidence type="ECO:0000256" key="3">
    <source>
        <dbReference type="ARBA" id="ARBA00022741"/>
    </source>
</evidence>
<sequence length="1140" mass="125186">MEEVFMKVGTGSTQLTTSLMLSQEPSAKAAAPASASDQGVGGEKAWGVASSLILAENDVVYETEGKSGVIGNTPLISAPVVRHTGPILWLQQFLAMFLKRFYNSLRFYVAVITQLILPLVFMLFALILIKIPNSALQDQPSRLLTLRHSALSHNVTTFWAQFGDPPPLFNFTNVTAGEILASNLFDYTSRVQSIKDGVSNLNFSEASDCCDYSYQLLDKFCSSLSSSDFKQSCKGNYNYKQCPECLGCCSTLHKTYALACQGGGPYDAYIGNYCPSPPLLSVSDAYNGSLSGPLDSDNTFVAEYLIGIADKLEPSVFFQDVQAGFVVSYQEPPLSFCRLADGNQTLTFSTLLSALYNRSAFTFNQSCDDYLTLCYENITSGSFGCDCALECVESVVPDIGNVTSLPGDYYSRLPSDTQYVIQEPVCGKLQAGVAKVYPDQEDTLTVTIWYNNQPYHMVASSLNAFHNVFLKQVMGEEWSITAYNHPLPRTEQAKEDQTSFSAFYGLAVSVLGCFGFAFLISSFVVFPVQERECKAKHLQFVSGVNAVIYWLGNYAWDLINALVIVILTFLLMAAFQTSGYQGQGLGAVFLLMVYTCWAGIPLAYCVSFLFKSHLVAYGVFFLLFFFPPLAFQLAVLLVSDSHTQDVLHYLFLLHPGYGLQIGFANIYISQTFKSLCDKPGNPSPSICEGLYVEDLFQFDRPGIGSTLMYSAIEGVLLLFLVVAIEYSFFVPLVKQLLIYYMETNNNKGGYSLLQEDAQLLEDDDVANERREVLSGDDRHSDNVVVIKNLSKVYWPQLSGCSVVPSKRAVNSVCLAIPRGEFFGFVGVNGAGKTSTFGMLTGDITPSSGTAFVSGCDIRTDMKSVQQQIGYCPQFDALIERMTGRELLTMFARLRGIPESRIRDVVTSTINKLDLAKYGNRQCGKYSGGNKRKLSTAIALIGDPPILFLDEPTTGMDPGTRRYLWDVLTGVTREGRSIILTTHSMEECEALCTRLTIMVNGEFKCLGSIQHLKSKFGSGYTLQAKVNLLLATPKPSSDSPLPPLETADPLVNRDTNSSGNFSQGPIGGAAAVAAVGGGGEMDTTALKYFIEQKFPGALLMEEHQVCLYDWRARCAYLGLNDSITGMFYSIFNNMIMLHMNS</sequence>
<dbReference type="PANTHER" id="PTHR19229:SF268">
    <property type="entry name" value="ABC TRANSPORTER DOMAIN-CONTAINING PROTEIN"/>
    <property type="match status" value="1"/>
</dbReference>
<dbReference type="GO" id="GO:0016020">
    <property type="term" value="C:membrane"/>
    <property type="evidence" value="ECO:0007669"/>
    <property type="project" value="UniProtKB-SubCell"/>
</dbReference>
<evidence type="ECO:0000256" key="6">
    <source>
        <dbReference type="ARBA" id="ARBA00023136"/>
    </source>
</evidence>
<dbReference type="GO" id="GO:0005319">
    <property type="term" value="F:lipid transporter activity"/>
    <property type="evidence" value="ECO:0007669"/>
    <property type="project" value="TreeGrafter"/>
</dbReference>
<protein>
    <submittedName>
        <fullName evidence="10">Phospholipid-transporting ATPase ABCA1</fullName>
    </submittedName>
</protein>
<accession>A0AA35RJ53</accession>
<dbReference type="Pfam" id="PF12698">
    <property type="entry name" value="ABC2_membrane_3"/>
    <property type="match status" value="1"/>
</dbReference>
<dbReference type="InterPro" id="IPR003593">
    <property type="entry name" value="AAA+_ATPase"/>
</dbReference>
<feature type="region of interest" description="Disordered" evidence="7">
    <location>
        <begin position="1034"/>
        <end position="1062"/>
    </location>
</feature>
<dbReference type="InterPro" id="IPR013525">
    <property type="entry name" value="ABC2_TM"/>
</dbReference>
<dbReference type="GO" id="GO:0016887">
    <property type="term" value="F:ATP hydrolysis activity"/>
    <property type="evidence" value="ECO:0007669"/>
    <property type="project" value="InterPro"/>
</dbReference>
<dbReference type="EMBL" id="CASHTH010001092">
    <property type="protein sequence ID" value="CAI8011241.1"/>
    <property type="molecule type" value="Genomic_DNA"/>
</dbReference>
<comment type="subcellular location">
    <subcellularLocation>
        <location evidence="1">Membrane</location>
        <topology evidence="1">Multi-pass membrane protein</topology>
    </subcellularLocation>
</comment>
<feature type="transmembrane region" description="Helical" evidence="8">
    <location>
        <begin position="707"/>
        <end position="733"/>
    </location>
</feature>
<name>A0AA35RJ53_GEOBA</name>
<gene>
    <name evidence="10" type="ORF">GBAR_LOCUS7287</name>
</gene>
<feature type="transmembrane region" description="Helical" evidence="8">
    <location>
        <begin position="558"/>
        <end position="575"/>
    </location>
</feature>
<evidence type="ECO:0000259" key="9">
    <source>
        <dbReference type="PROSITE" id="PS50893"/>
    </source>
</evidence>
<dbReference type="InterPro" id="IPR027417">
    <property type="entry name" value="P-loop_NTPase"/>
</dbReference>
<keyword evidence="4" id="KW-0067">ATP-binding</keyword>
<dbReference type="GO" id="GO:0005524">
    <property type="term" value="F:ATP binding"/>
    <property type="evidence" value="ECO:0007669"/>
    <property type="project" value="UniProtKB-KW"/>
</dbReference>
<feature type="transmembrane region" description="Helical" evidence="8">
    <location>
        <begin position="616"/>
        <end position="639"/>
    </location>
</feature>
<dbReference type="CDD" id="cd03263">
    <property type="entry name" value="ABC_subfamily_A"/>
    <property type="match status" value="1"/>
</dbReference>
<dbReference type="Gene3D" id="3.40.50.300">
    <property type="entry name" value="P-loop containing nucleotide triphosphate hydrolases"/>
    <property type="match status" value="1"/>
</dbReference>
<dbReference type="Pfam" id="PF00005">
    <property type="entry name" value="ABC_tran"/>
    <property type="match status" value="1"/>
</dbReference>
<evidence type="ECO:0000313" key="11">
    <source>
        <dbReference type="Proteomes" id="UP001174909"/>
    </source>
</evidence>
<dbReference type="GO" id="GO:0140359">
    <property type="term" value="F:ABC-type transporter activity"/>
    <property type="evidence" value="ECO:0007669"/>
    <property type="project" value="InterPro"/>
</dbReference>
<evidence type="ECO:0000313" key="10">
    <source>
        <dbReference type="EMBL" id="CAI8011241.1"/>
    </source>
</evidence>
<dbReference type="InterPro" id="IPR003439">
    <property type="entry name" value="ABC_transporter-like_ATP-bd"/>
</dbReference>
<comment type="caution">
    <text evidence="10">The sequence shown here is derived from an EMBL/GenBank/DDBJ whole genome shotgun (WGS) entry which is preliminary data.</text>
</comment>
<dbReference type="InterPro" id="IPR026082">
    <property type="entry name" value="ABCA"/>
</dbReference>
<dbReference type="Proteomes" id="UP001174909">
    <property type="component" value="Unassembled WGS sequence"/>
</dbReference>